<gene>
    <name evidence="2" type="ORF">SBAD_LOCUS2171</name>
</gene>
<evidence type="ECO:0000313" key="2">
    <source>
        <dbReference type="EMBL" id="VDO96775.1"/>
    </source>
</evidence>
<dbReference type="AlphaFoldDB" id="A0A183IEX7"/>
<evidence type="ECO:0000313" key="4">
    <source>
        <dbReference type="WBParaSite" id="SBAD_0000227401-mRNA-1"/>
    </source>
</evidence>
<sequence length="180" mass="21051">MKLKEENCKLVKAGEQFQTYLQAVKAQVDFLVKEKLAIEKELDKNFHHTALMEDERRYYCQRIKKLLNSLDAISQERKMVEEELQGESVARQKAERALKATRQALERIEGGVKLNEGAGRSEIMRDLRQDIAMLRAFIEEQTGVPQMPQKWNYKNLDMTSRSLIKKYRQRGAISCIDEEE</sequence>
<protein>
    <submittedName>
        <fullName evidence="4">Cilia- and flagella-associated protein 157</fullName>
    </submittedName>
</protein>
<feature type="coiled-coil region" evidence="1">
    <location>
        <begin position="21"/>
        <end position="111"/>
    </location>
</feature>
<reference evidence="2 3" key="2">
    <citation type="submission" date="2018-11" db="EMBL/GenBank/DDBJ databases">
        <authorList>
            <consortium name="Pathogen Informatics"/>
        </authorList>
    </citation>
    <scope>NUCLEOTIDE SEQUENCE [LARGE SCALE GENOMIC DNA]</scope>
</reference>
<proteinExistence type="predicted"/>
<accession>A0A183IEX7</accession>
<reference evidence="4" key="1">
    <citation type="submission" date="2016-06" db="UniProtKB">
        <authorList>
            <consortium name="WormBaseParasite"/>
        </authorList>
    </citation>
    <scope>IDENTIFICATION</scope>
</reference>
<organism evidence="4">
    <name type="scientific">Soboliphyme baturini</name>
    <dbReference type="NCBI Taxonomy" id="241478"/>
    <lineage>
        <taxon>Eukaryota</taxon>
        <taxon>Metazoa</taxon>
        <taxon>Ecdysozoa</taxon>
        <taxon>Nematoda</taxon>
        <taxon>Enoplea</taxon>
        <taxon>Dorylaimia</taxon>
        <taxon>Dioctophymatida</taxon>
        <taxon>Dioctophymatoidea</taxon>
        <taxon>Soboliphymatidae</taxon>
        <taxon>Soboliphyme</taxon>
    </lineage>
</organism>
<dbReference type="Proteomes" id="UP000270296">
    <property type="component" value="Unassembled WGS sequence"/>
</dbReference>
<evidence type="ECO:0000313" key="3">
    <source>
        <dbReference type="Proteomes" id="UP000270296"/>
    </source>
</evidence>
<dbReference type="EMBL" id="UZAM01007115">
    <property type="protein sequence ID" value="VDO96775.1"/>
    <property type="molecule type" value="Genomic_DNA"/>
</dbReference>
<evidence type="ECO:0000256" key="1">
    <source>
        <dbReference type="SAM" id="Coils"/>
    </source>
</evidence>
<keyword evidence="1" id="KW-0175">Coiled coil</keyword>
<name>A0A183IEX7_9BILA</name>
<keyword evidence="3" id="KW-1185">Reference proteome</keyword>
<dbReference type="WBParaSite" id="SBAD_0000227401-mRNA-1">
    <property type="protein sequence ID" value="SBAD_0000227401-mRNA-1"/>
    <property type="gene ID" value="SBAD_0000227401"/>
</dbReference>